<evidence type="ECO:0000313" key="2">
    <source>
        <dbReference type="EMBL" id="GAA2033409.1"/>
    </source>
</evidence>
<dbReference type="Proteomes" id="UP001501461">
    <property type="component" value="Unassembled WGS sequence"/>
</dbReference>
<dbReference type="InterPro" id="IPR007403">
    <property type="entry name" value="DUF456"/>
</dbReference>
<feature type="transmembrane region" description="Helical" evidence="1">
    <location>
        <begin position="83"/>
        <end position="116"/>
    </location>
</feature>
<keyword evidence="1" id="KW-0472">Membrane</keyword>
<dbReference type="PANTHER" id="PTHR39165:SF1">
    <property type="entry name" value="DUF456 DOMAIN-CONTAINING PROTEIN"/>
    <property type="match status" value="1"/>
</dbReference>
<dbReference type="PANTHER" id="PTHR39165">
    <property type="entry name" value="IG HYPOTHETICAL 17883"/>
    <property type="match status" value="1"/>
</dbReference>
<proteinExistence type="predicted"/>
<reference evidence="3" key="1">
    <citation type="journal article" date="2019" name="Int. J. Syst. Evol. Microbiol.">
        <title>The Global Catalogue of Microorganisms (GCM) 10K type strain sequencing project: providing services to taxonomists for standard genome sequencing and annotation.</title>
        <authorList>
            <consortium name="The Broad Institute Genomics Platform"/>
            <consortium name="The Broad Institute Genome Sequencing Center for Infectious Disease"/>
            <person name="Wu L."/>
            <person name="Ma J."/>
        </authorList>
    </citation>
    <scope>NUCLEOTIDE SEQUENCE [LARGE SCALE GENOMIC DNA]</scope>
    <source>
        <strain evidence="3">JCM 13595</strain>
    </source>
</reference>
<protein>
    <recommendedName>
        <fullName evidence="4">DUF456 domain-containing protein</fullName>
    </recommendedName>
</protein>
<gene>
    <name evidence="2" type="ORF">GCM10009720_12370</name>
</gene>
<keyword evidence="3" id="KW-1185">Reference proteome</keyword>
<dbReference type="EMBL" id="BAAAMN010000018">
    <property type="protein sequence ID" value="GAA2033409.1"/>
    <property type="molecule type" value="Genomic_DNA"/>
</dbReference>
<keyword evidence="1" id="KW-0812">Transmembrane</keyword>
<sequence length="163" mass="16997">MEIVVTIIAAVLMLLAIIGIIFPIVPGSPVAVATMIGWAWILGSSASWSTGIIAAALCLVGMSASLVLTGRTMRRERIPTAPILIATAAAIVGIFVIPFLGLFIGFALGLFGAEYYRRRDATAAMKSSIQAMKSMGLGMLIEIGCVIISLGVFGLGTLIHFVS</sequence>
<evidence type="ECO:0000313" key="3">
    <source>
        <dbReference type="Proteomes" id="UP001501461"/>
    </source>
</evidence>
<evidence type="ECO:0000256" key="1">
    <source>
        <dbReference type="SAM" id="Phobius"/>
    </source>
</evidence>
<feature type="transmembrane region" description="Helical" evidence="1">
    <location>
        <begin position="6"/>
        <end position="25"/>
    </location>
</feature>
<keyword evidence="1" id="KW-1133">Transmembrane helix</keyword>
<feature type="transmembrane region" description="Helical" evidence="1">
    <location>
        <begin position="137"/>
        <end position="162"/>
    </location>
</feature>
<feature type="transmembrane region" description="Helical" evidence="1">
    <location>
        <begin position="37"/>
        <end position="63"/>
    </location>
</feature>
<dbReference type="Pfam" id="PF04306">
    <property type="entry name" value="DUF456"/>
    <property type="match status" value="1"/>
</dbReference>
<name>A0ABP5FUZ0_9MICC</name>
<comment type="caution">
    <text evidence="2">The sequence shown here is derived from an EMBL/GenBank/DDBJ whole genome shotgun (WGS) entry which is preliminary data.</text>
</comment>
<accession>A0ABP5FUZ0</accession>
<dbReference type="RefSeq" id="WP_343956750.1">
    <property type="nucleotide sequence ID" value="NZ_BAAAMN010000018.1"/>
</dbReference>
<evidence type="ECO:0008006" key="4">
    <source>
        <dbReference type="Google" id="ProtNLM"/>
    </source>
</evidence>
<organism evidence="2 3">
    <name type="scientific">Yaniella flava</name>
    <dbReference type="NCBI Taxonomy" id="287930"/>
    <lineage>
        <taxon>Bacteria</taxon>
        <taxon>Bacillati</taxon>
        <taxon>Actinomycetota</taxon>
        <taxon>Actinomycetes</taxon>
        <taxon>Micrococcales</taxon>
        <taxon>Micrococcaceae</taxon>
        <taxon>Yaniella</taxon>
    </lineage>
</organism>